<organism evidence="2 3">
    <name type="scientific">Pyrodictium delaneyi</name>
    <dbReference type="NCBI Taxonomy" id="1273541"/>
    <lineage>
        <taxon>Archaea</taxon>
        <taxon>Thermoproteota</taxon>
        <taxon>Thermoprotei</taxon>
        <taxon>Desulfurococcales</taxon>
        <taxon>Pyrodictiaceae</taxon>
        <taxon>Pyrodictium</taxon>
    </lineage>
</organism>
<dbReference type="OrthoDB" id="23660at2157"/>
<reference evidence="2 3" key="1">
    <citation type="submission" date="2015-10" db="EMBL/GenBank/DDBJ databases">
        <title>Complete genome sequence of hyperthermophilic archaeon Pyrodictium delaneyi Su06.</title>
        <authorList>
            <person name="Jung J.-H."/>
            <person name="Lin J."/>
            <person name="Holden J.F."/>
            <person name="Park C.-S."/>
        </authorList>
    </citation>
    <scope>NUCLEOTIDE SEQUENCE [LARGE SCALE GENOMIC DNA]</scope>
    <source>
        <strain evidence="2 3">Su06</strain>
    </source>
</reference>
<proteinExistence type="predicted"/>
<evidence type="ECO:0000313" key="3">
    <source>
        <dbReference type="Proteomes" id="UP000058613"/>
    </source>
</evidence>
<dbReference type="KEGG" id="pdl:Pyrde_0419"/>
<gene>
    <name evidence="2" type="ORF">Pyrde_0419</name>
</gene>
<accession>A0A0P0N1C4</accession>
<protein>
    <submittedName>
        <fullName evidence="2">Uncharacterized protein</fullName>
    </submittedName>
</protein>
<sequence length="137" mass="15149">MRKPRPLGARVIQLVPGLVLPEYMGFIIERCRPTGYTKKAIDAGDALLVDYLPGYLEFVCSDVEKLAEEAKRRGLRVYRGQKPSNDNKWRLPSTHIPGTQQGHRQPQGPVAGEPDSLARCPGIDDPSVPRAVDPHPS</sequence>
<feature type="region of interest" description="Disordered" evidence="1">
    <location>
        <begin position="77"/>
        <end position="137"/>
    </location>
</feature>
<dbReference type="GeneID" id="26098744"/>
<dbReference type="EMBL" id="CP013011">
    <property type="protein sequence ID" value="ALL00469.1"/>
    <property type="molecule type" value="Genomic_DNA"/>
</dbReference>
<dbReference type="Proteomes" id="UP000058613">
    <property type="component" value="Chromosome"/>
</dbReference>
<evidence type="ECO:0000313" key="2">
    <source>
        <dbReference type="EMBL" id="ALL00469.1"/>
    </source>
</evidence>
<evidence type="ECO:0000256" key="1">
    <source>
        <dbReference type="SAM" id="MobiDB-lite"/>
    </source>
</evidence>
<dbReference type="AlphaFoldDB" id="A0A0P0N1C4"/>
<name>A0A0P0N1C4_9CREN</name>
<dbReference type="RefSeq" id="WP_055407798.1">
    <property type="nucleotide sequence ID" value="NZ_CP013011.1"/>
</dbReference>